<sequence>MNPVRTASIAALAAVCAYASSAQAAPIKDSSTEMDQASQAAVTVYRNKGNPGLQQAINDCYKSVGYATPFCVYMDVAGREIDFSVAQAYKELGQNVAPHTYFQSKAFGNRVASFYILHHQTRSESNAHMRKIQPQIQKRVEKILFPNG</sequence>
<dbReference type="Proteomes" id="UP000832011">
    <property type="component" value="Chromosome"/>
</dbReference>
<gene>
    <name evidence="2" type="ORF">LVJ82_00065</name>
</gene>
<keyword evidence="3" id="KW-1185">Reference proteome</keyword>
<dbReference type="RefSeq" id="WP_058357114.1">
    <property type="nucleotide sequence ID" value="NZ_CABKVG010000010.1"/>
</dbReference>
<protein>
    <submittedName>
        <fullName evidence="2">Uncharacterized protein</fullName>
    </submittedName>
</protein>
<evidence type="ECO:0000313" key="3">
    <source>
        <dbReference type="Proteomes" id="UP000832011"/>
    </source>
</evidence>
<name>A0ABY4E104_9NEIS</name>
<accession>A0ABY4E104</accession>
<proteinExistence type="predicted"/>
<organism evidence="2 3">
    <name type="scientific">Vitreoscilla massiliensis</name>
    <dbReference type="NCBI Taxonomy" id="1689272"/>
    <lineage>
        <taxon>Bacteria</taxon>
        <taxon>Pseudomonadati</taxon>
        <taxon>Pseudomonadota</taxon>
        <taxon>Betaproteobacteria</taxon>
        <taxon>Neisseriales</taxon>
        <taxon>Neisseriaceae</taxon>
        <taxon>Vitreoscilla</taxon>
    </lineage>
</organism>
<evidence type="ECO:0000256" key="1">
    <source>
        <dbReference type="SAM" id="SignalP"/>
    </source>
</evidence>
<feature type="signal peptide" evidence="1">
    <location>
        <begin position="1"/>
        <end position="24"/>
    </location>
</feature>
<feature type="chain" id="PRO_5047114989" evidence="1">
    <location>
        <begin position="25"/>
        <end position="148"/>
    </location>
</feature>
<evidence type="ECO:0000313" key="2">
    <source>
        <dbReference type="EMBL" id="UOO89416.1"/>
    </source>
</evidence>
<dbReference type="EMBL" id="CP091511">
    <property type="protein sequence ID" value="UOO89416.1"/>
    <property type="molecule type" value="Genomic_DNA"/>
</dbReference>
<keyword evidence="1" id="KW-0732">Signal</keyword>
<reference evidence="2 3" key="1">
    <citation type="journal article" date="2022" name="Res Sq">
        <title>Evolution of multicellular longitudinally dividing oral cavity symbionts (Neisseriaceae).</title>
        <authorList>
            <person name="Nyongesa S."/>
            <person name="Weber P."/>
            <person name="Bernet E."/>
            <person name="Pullido F."/>
            <person name="Nieckarz M."/>
            <person name="Delaby M."/>
            <person name="Nieves C."/>
            <person name="Viehboeck T."/>
            <person name="Krause N."/>
            <person name="Rivera-Millot A."/>
            <person name="Nakamura A."/>
            <person name="Vischer N."/>
            <person name="VanNieuwenhze M."/>
            <person name="Brun Y."/>
            <person name="Cava F."/>
            <person name="Bulgheresi S."/>
            <person name="Veyrier F."/>
        </authorList>
    </citation>
    <scope>NUCLEOTIDE SEQUENCE [LARGE SCALE GENOMIC DNA]</scope>
    <source>
        <strain evidence="2 3">SN4</strain>
    </source>
</reference>